<evidence type="ECO:0000313" key="3">
    <source>
        <dbReference type="Proteomes" id="UP000800096"/>
    </source>
</evidence>
<name>A0A6A5QFL3_AMPQU</name>
<proteinExistence type="predicted"/>
<feature type="region of interest" description="Disordered" evidence="1">
    <location>
        <begin position="1"/>
        <end position="120"/>
    </location>
</feature>
<organism evidence="2 3">
    <name type="scientific">Ampelomyces quisqualis</name>
    <name type="common">Powdery mildew agent</name>
    <dbReference type="NCBI Taxonomy" id="50730"/>
    <lineage>
        <taxon>Eukaryota</taxon>
        <taxon>Fungi</taxon>
        <taxon>Dikarya</taxon>
        <taxon>Ascomycota</taxon>
        <taxon>Pezizomycotina</taxon>
        <taxon>Dothideomycetes</taxon>
        <taxon>Pleosporomycetidae</taxon>
        <taxon>Pleosporales</taxon>
        <taxon>Pleosporineae</taxon>
        <taxon>Phaeosphaeriaceae</taxon>
        <taxon>Ampelomyces</taxon>
    </lineage>
</organism>
<sequence>MAYRKKPTADDLRKSKSNIDNDGRSPQRRVTNVSADASSPPDAETRSRAIAKKTQEKASGPQSEEASDSGSSNTGSARKTSKLSNSRSGLLPNSTRHDQNFVMSDTLSSPGLGAGTQDLLAENLSSQNTMRLELDLARPIVEHADEDGTLLAVEPPLAETPYVQNQSDLVGSPIEQQEPDDQQQVGPSGVPRDSLYSSPSPGARDIINARIGKAAVRRSVSMADNSRRTVSAGLMQNSNDETSEPVAEADQPVGCI</sequence>
<feature type="compositionally biased region" description="Polar residues" evidence="1">
    <location>
        <begin position="60"/>
        <end position="94"/>
    </location>
</feature>
<evidence type="ECO:0000313" key="2">
    <source>
        <dbReference type="EMBL" id="KAF1914325.1"/>
    </source>
</evidence>
<evidence type="ECO:0000256" key="1">
    <source>
        <dbReference type="SAM" id="MobiDB-lite"/>
    </source>
</evidence>
<protein>
    <submittedName>
        <fullName evidence="2">Uncharacterized protein</fullName>
    </submittedName>
</protein>
<feature type="compositionally biased region" description="Basic and acidic residues" evidence="1">
    <location>
        <begin position="7"/>
        <end position="25"/>
    </location>
</feature>
<dbReference type="Proteomes" id="UP000800096">
    <property type="component" value="Unassembled WGS sequence"/>
</dbReference>
<accession>A0A6A5QFL3</accession>
<reference evidence="2" key="1">
    <citation type="journal article" date="2020" name="Stud. Mycol.">
        <title>101 Dothideomycetes genomes: a test case for predicting lifestyles and emergence of pathogens.</title>
        <authorList>
            <person name="Haridas S."/>
            <person name="Albert R."/>
            <person name="Binder M."/>
            <person name="Bloem J."/>
            <person name="Labutti K."/>
            <person name="Salamov A."/>
            <person name="Andreopoulos B."/>
            <person name="Baker S."/>
            <person name="Barry K."/>
            <person name="Bills G."/>
            <person name="Bluhm B."/>
            <person name="Cannon C."/>
            <person name="Castanera R."/>
            <person name="Culley D."/>
            <person name="Daum C."/>
            <person name="Ezra D."/>
            <person name="Gonzalez J."/>
            <person name="Henrissat B."/>
            <person name="Kuo A."/>
            <person name="Liang C."/>
            <person name="Lipzen A."/>
            <person name="Lutzoni F."/>
            <person name="Magnuson J."/>
            <person name="Mondo S."/>
            <person name="Nolan M."/>
            <person name="Ohm R."/>
            <person name="Pangilinan J."/>
            <person name="Park H.-J."/>
            <person name="Ramirez L."/>
            <person name="Alfaro M."/>
            <person name="Sun H."/>
            <person name="Tritt A."/>
            <person name="Yoshinaga Y."/>
            <person name="Zwiers L.-H."/>
            <person name="Turgeon B."/>
            <person name="Goodwin S."/>
            <person name="Spatafora J."/>
            <person name="Crous P."/>
            <person name="Grigoriev I."/>
        </authorList>
    </citation>
    <scope>NUCLEOTIDE SEQUENCE</scope>
    <source>
        <strain evidence="2">HMLAC05119</strain>
    </source>
</reference>
<feature type="region of interest" description="Disordered" evidence="1">
    <location>
        <begin position="151"/>
        <end position="204"/>
    </location>
</feature>
<keyword evidence="3" id="KW-1185">Reference proteome</keyword>
<dbReference type="EMBL" id="ML979137">
    <property type="protein sequence ID" value="KAF1914325.1"/>
    <property type="molecule type" value="Genomic_DNA"/>
</dbReference>
<gene>
    <name evidence="2" type="ORF">BDU57DRAFT_549526</name>
</gene>
<dbReference type="AlphaFoldDB" id="A0A6A5QFL3"/>
<feature type="compositionally biased region" description="Polar residues" evidence="1">
    <location>
        <begin position="28"/>
        <end position="37"/>
    </location>
</feature>
<feature type="region of interest" description="Disordered" evidence="1">
    <location>
        <begin position="217"/>
        <end position="256"/>
    </location>
</feature>